<evidence type="ECO:0000256" key="1">
    <source>
        <dbReference type="ARBA" id="ARBA00023015"/>
    </source>
</evidence>
<accession>A0A849BX16</accession>
<evidence type="ECO:0000256" key="2">
    <source>
        <dbReference type="ARBA" id="ARBA00023125"/>
    </source>
</evidence>
<keyword evidence="2 4" id="KW-0238">DNA-binding</keyword>
<keyword evidence="3" id="KW-0804">Transcription</keyword>
<gene>
    <name evidence="6" type="ORF">HLB23_14870</name>
</gene>
<reference evidence="6 7" key="1">
    <citation type="submission" date="2020-05" db="EMBL/GenBank/DDBJ databases">
        <title>MicrobeNet Type strains.</title>
        <authorList>
            <person name="Nicholson A.C."/>
        </authorList>
    </citation>
    <scope>NUCLEOTIDE SEQUENCE [LARGE SCALE GENOMIC DNA]</scope>
    <source>
        <strain evidence="6 7">JCM 3224</strain>
    </source>
</reference>
<dbReference type="Pfam" id="PF00440">
    <property type="entry name" value="TetR_N"/>
    <property type="match status" value="1"/>
</dbReference>
<dbReference type="Gene3D" id="1.10.10.60">
    <property type="entry name" value="Homeodomain-like"/>
    <property type="match status" value="1"/>
</dbReference>
<dbReference type="Proteomes" id="UP000586827">
    <property type="component" value="Unassembled WGS sequence"/>
</dbReference>
<dbReference type="SUPFAM" id="SSF46689">
    <property type="entry name" value="Homeodomain-like"/>
    <property type="match status" value="1"/>
</dbReference>
<dbReference type="InterPro" id="IPR001647">
    <property type="entry name" value="HTH_TetR"/>
</dbReference>
<evidence type="ECO:0000256" key="3">
    <source>
        <dbReference type="ARBA" id="ARBA00023163"/>
    </source>
</evidence>
<dbReference type="PROSITE" id="PS50977">
    <property type="entry name" value="HTH_TETR_2"/>
    <property type="match status" value="1"/>
</dbReference>
<dbReference type="InterPro" id="IPR023772">
    <property type="entry name" value="DNA-bd_HTH_TetR-type_CS"/>
</dbReference>
<dbReference type="PANTHER" id="PTHR47506:SF1">
    <property type="entry name" value="HTH-TYPE TRANSCRIPTIONAL REGULATOR YJDC"/>
    <property type="match status" value="1"/>
</dbReference>
<keyword evidence="7" id="KW-1185">Reference proteome</keyword>
<name>A0A849BX16_9NOCA</name>
<dbReference type="InterPro" id="IPR036271">
    <property type="entry name" value="Tet_transcr_reg_TetR-rel_C_sf"/>
</dbReference>
<dbReference type="RefSeq" id="WP_067524535.1">
    <property type="nucleotide sequence ID" value="NZ_JABELX010000005.1"/>
</dbReference>
<protein>
    <submittedName>
        <fullName evidence="6">TetR/AcrR family transcriptional regulator</fullName>
    </submittedName>
</protein>
<dbReference type="InterPro" id="IPR011075">
    <property type="entry name" value="TetR_C"/>
</dbReference>
<feature type="DNA-binding region" description="H-T-H motif" evidence="4">
    <location>
        <begin position="32"/>
        <end position="51"/>
    </location>
</feature>
<feature type="domain" description="HTH tetR-type" evidence="5">
    <location>
        <begin position="9"/>
        <end position="69"/>
    </location>
</feature>
<comment type="caution">
    <text evidence="6">The sequence shown here is derived from an EMBL/GenBank/DDBJ whole genome shotgun (WGS) entry which is preliminary data.</text>
</comment>
<evidence type="ECO:0000313" key="6">
    <source>
        <dbReference type="EMBL" id="NNH71133.1"/>
    </source>
</evidence>
<sequence>MAERGRPRAFDRELALRRAMEVFWEHGFEGASMSDLTAAMGINSPSLYAAFGGKEALFRAAIELYGRTEGSLTARALREEPTARASIEAMLRDNAVAYTAEDKPHGCMVVLAGSAYTTRNTAIRDFLIEARRGTTEDIRLRLERGVTDGDLPAGTDIAGLAAFYTTVLYGLSIQARDGVCYEDLLRSIDTAMSAWPARDESAGSAMDSAARSR</sequence>
<dbReference type="Pfam" id="PF16925">
    <property type="entry name" value="TetR_C_13"/>
    <property type="match status" value="1"/>
</dbReference>
<organism evidence="6 7">
    <name type="scientific">Nocardia uniformis</name>
    <dbReference type="NCBI Taxonomy" id="53432"/>
    <lineage>
        <taxon>Bacteria</taxon>
        <taxon>Bacillati</taxon>
        <taxon>Actinomycetota</taxon>
        <taxon>Actinomycetes</taxon>
        <taxon>Mycobacteriales</taxon>
        <taxon>Nocardiaceae</taxon>
        <taxon>Nocardia</taxon>
    </lineage>
</organism>
<dbReference type="PROSITE" id="PS01081">
    <property type="entry name" value="HTH_TETR_1"/>
    <property type="match status" value="1"/>
</dbReference>
<keyword evidence="1" id="KW-0805">Transcription regulation</keyword>
<dbReference type="InterPro" id="IPR009057">
    <property type="entry name" value="Homeodomain-like_sf"/>
</dbReference>
<evidence type="ECO:0000313" key="7">
    <source>
        <dbReference type="Proteomes" id="UP000586827"/>
    </source>
</evidence>
<dbReference type="AlphaFoldDB" id="A0A849BX16"/>
<evidence type="ECO:0000256" key="4">
    <source>
        <dbReference type="PROSITE-ProRule" id="PRU00335"/>
    </source>
</evidence>
<dbReference type="EMBL" id="JABELX010000005">
    <property type="protein sequence ID" value="NNH71133.1"/>
    <property type="molecule type" value="Genomic_DNA"/>
</dbReference>
<evidence type="ECO:0000259" key="5">
    <source>
        <dbReference type="PROSITE" id="PS50977"/>
    </source>
</evidence>
<dbReference type="GO" id="GO:0003677">
    <property type="term" value="F:DNA binding"/>
    <property type="evidence" value="ECO:0007669"/>
    <property type="project" value="UniProtKB-UniRule"/>
</dbReference>
<dbReference type="PANTHER" id="PTHR47506">
    <property type="entry name" value="TRANSCRIPTIONAL REGULATORY PROTEIN"/>
    <property type="match status" value="1"/>
</dbReference>
<dbReference type="SUPFAM" id="SSF48498">
    <property type="entry name" value="Tetracyclin repressor-like, C-terminal domain"/>
    <property type="match status" value="1"/>
</dbReference>
<proteinExistence type="predicted"/>
<dbReference type="Gene3D" id="1.10.357.10">
    <property type="entry name" value="Tetracycline Repressor, domain 2"/>
    <property type="match status" value="1"/>
</dbReference>